<dbReference type="Proteomes" id="UP000824890">
    <property type="component" value="Unassembled WGS sequence"/>
</dbReference>
<protein>
    <recommendedName>
        <fullName evidence="1">Di19 zinc-binding domain-containing protein</fullName>
    </recommendedName>
</protein>
<evidence type="ECO:0000313" key="2">
    <source>
        <dbReference type="EMBL" id="KAH0860384.1"/>
    </source>
</evidence>
<dbReference type="InterPro" id="IPR008598">
    <property type="entry name" value="Di19_Zn-bd"/>
</dbReference>
<accession>A0ABQ7XY57</accession>
<comment type="caution">
    <text evidence="2">The sequence shown here is derived from an EMBL/GenBank/DDBJ whole genome shotgun (WGS) entry which is preliminary data.</text>
</comment>
<dbReference type="Pfam" id="PF05605">
    <property type="entry name" value="zf-Di19"/>
    <property type="match status" value="1"/>
</dbReference>
<feature type="domain" description="Di19 zinc-binding" evidence="1">
    <location>
        <begin position="69"/>
        <end position="96"/>
    </location>
</feature>
<evidence type="ECO:0000313" key="3">
    <source>
        <dbReference type="Proteomes" id="UP000824890"/>
    </source>
</evidence>
<proteinExistence type="predicted"/>
<dbReference type="EMBL" id="JAGKQM010000019">
    <property type="protein sequence ID" value="KAH0860384.1"/>
    <property type="molecule type" value="Genomic_DNA"/>
</dbReference>
<gene>
    <name evidence="2" type="ORF">HID58_088645</name>
</gene>
<keyword evidence="3" id="KW-1185">Reference proteome</keyword>
<organism evidence="2 3">
    <name type="scientific">Brassica napus</name>
    <name type="common">Rape</name>
    <dbReference type="NCBI Taxonomy" id="3708"/>
    <lineage>
        <taxon>Eukaryota</taxon>
        <taxon>Viridiplantae</taxon>
        <taxon>Streptophyta</taxon>
        <taxon>Embryophyta</taxon>
        <taxon>Tracheophyta</taxon>
        <taxon>Spermatophyta</taxon>
        <taxon>Magnoliopsida</taxon>
        <taxon>eudicotyledons</taxon>
        <taxon>Gunneridae</taxon>
        <taxon>Pentapetalae</taxon>
        <taxon>rosids</taxon>
        <taxon>malvids</taxon>
        <taxon>Brassicales</taxon>
        <taxon>Brassicaceae</taxon>
        <taxon>Brassiceae</taxon>
        <taxon>Brassica</taxon>
    </lineage>
</organism>
<name>A0ABQ7XY57_BRANA</name>
<sequence>MISSSSSLIVSRDRDWVRSPHRVRHRLLLLAAVLVLIQKLLHRNANLSDGLIADLHMEVEGEDEFREEYVFPFCSDYFDIVSLCCHIDEDHPMDTIKGITSWGLRRWSSYSLEDGRSLERLPDSNK</sequence>
<reference evidence="2 3" key="1">
    <citation type="submission" date="2021-05" db="EMBL/GenBank/DDBJ databases">
        <title>Genome Assembly of Synthetic Allotetraploid Brassica napus Reveals Homoeologous Exchanges between Subgenomes.</title>
        <authorList>
            <person name="Davis J.T."/>
        </authorList>
    </citation>
    <scope>NUCLEOTIDE SEQUENCE [LARGE SCALE GENOMIC DNA]</scope>
    <source>
        <strain evidence="3">cv. Da-Ae</strain>
        <tissue evidence="2">Seedling</tissue>
    </source>
</reference>
<evidence type="ECO:0000259" key="1">
    <source>
        <dbReference type="Pfam" id="PF05605"/>
    </source>
</evidence>